<keyword evidence="5" id="KW-0547">Nucleotide-binding</keyword>
<comment type="caution">
    <text evidence="10">The sequence shown here is derived from an EMBL/GenBank/DDBJ whole genome shotgun (WGS) entry which is preliminary data.</text>
</comment>
<dbReference type="InterPro" id="IPR011495">
    <property type="entry name" value="Sig_transdc_His_kin_sub2_dim/P"/>
</dbReference>
<dbReference type="Pfam" id="PF08448">
    <property type="entry name" value="PAS_4"/>
    <property type="match status" value="1"/>
</dbReference>
<dbReference type="EMBL" id="MASI01000006">
    <property type="protein sequence ID" value="ODA66572.1"/>
    <property type="molecule type" value="Genomic_DNA"/>
</dbReference>
<dbReference type="InterPro" id="IPR003594">
    <property type="entry name" value="HATPase_dom"/>
</dbReference>
<proteinExistence type="predicted"/>
<dbReference type="PANTHER" id="PTHR41523:SF8">
    <property type="entry name" value="ETHYLENE RESPONSE SENSOR PROTEIN"/>
    <property type="match status" value="1"/>
</dbReference>
<sequence length="326" mass="35665">METIRHPLLVLDKELRVVKANRAFRRMFVVDRREVQGRSFYALDGGRWNIPKLRFLLTNLLAKEVCEVEADVPGIGRRTLLLNARKLLDESNDRTLVLLTIEDISGRCADERQTAELLRQNETLVREMQHRIANSLQIIASILLMKARAVQSEEARMHLEDTHQRIMSVAAVQQQLGIGRLGEQIELPSYLSRLCETLAASLIGASRPISIRADVAETTVPSATAVSIGLIVTELVINALKHAFNPDTAAGLIVVTYEVAEPGWRLTVADNGMGKAASPHNNAKPGLGTGIVRALAKQLEGRAEVSMGSSGTSVSIAHESFKSALA</sequence>
<keyword evidence="7" id="KW-0067">ATP-binding</keyword>
<dbReference type="SUPFAM" id="SSF55874">
    <property type="entry name" value="ATPase domain of HSP90 chaperone/DNA topoisomerase II/histidine kinase"/>
    <property type="match status" value="1"/>
</dbReference>
<dbReference type="EC" id="2.7.13.3" evidence="2"/>
<evidence type="ECO:0000259" key="9">
    <source>
        <dbReference type="PROSITE" id="PS50112"/>
    </source>
</evidence>
<keyword evidence="11" id="KW-1185">Reference proteome</keyword>
<evidence type="ECO:0000259" key="8">
    <source>
        <dbReference type="PROSITE" id="PS50109"/>
    </source>
</evidence>
<evidence type="ECO:0000256" key="7">
    <source>
        <dbReference type="ARBA" id="ARBA00022840"/>
    </source>
</evidence>
<dbReference type="SUPFAM" id="SSF55785">
    <property type="entry name" value="PYP-like sensor domain (PAS domain)"/>
    <property type="match status" value="1"/>
</dbReference>
<comment type="catalytic activity">
    <reaction evidence="1">
        <text>ATP + protein L-histidine = ADP + protein N-phospho-L-histidine.</text>
        <dbReference type="EC" id="2.7.13.3"/>
    </reaction>
</comment>
<evidence type="ECO:0000313" key="10">
    <source>
        <dbReference type="EMBL" id="ODA66572.1"/>
    </source>
</evidence>
<dbReference type="Proteomes" id="UP000095087">
    <property type="component" value="Unassembled WGS sequence"/>
</dbReference>
<dbReference type="Gene3D" id="3.30.450.20">
    <property type="entry name" value="PAS domain"/>
    <property type="match status" value="1"/>
</dbReference>
<keyword evidence="6 10" id="KW-0418">Kinase</keyword>
<dbReference type="GO" id="GO:0005524">
    <property type="term" value="F:ATP binding"/>
    <property type="evidence" value="ECO:0007669"/>
    <property type="project" value="UniProtKB-KW"/>
</dbReference>
<dbReference type="InterPro" id="IPR036890">
    <property type="entry name" value="HATPase_C_sf"/>
</dbReference>
<protein>
    <recommendedName>
        <fullName evidence="2">histidine kinase</fullName>
        <ecNumber evidence="2">2.7.13.3</ecNumber>
    </recommendedName>
</protein>
<feature type="domain" description="PAS" evidence="9">
    <location>
        <begin position="1"/>
        <end position="39"/>
    </location>
</feature>
<reference evidence="10 11" key="1">
    <citation type="submission" date="2016-07" db="EMBL/GenBank/DDBJ databases">
        <title>Draft genome sequence of Methyloligella halotolerans C2T (VKM B-2706T=CCUG 61687T=DSM 25045T), a halotolerant polyhydroxybutyrate accumulating methylotroph.</title>
        <authorList>
            <person name="Vasilenko O.V."/>
            <person name="Doronina N.V."/>
            <person name="Poroshina M.N."/>
            <person name="Tarlachkov S.V."/>
            <person name="Trotsenko Y.A."/>
        </authorList>
    </citation>
    <scope>NUCLEOTIDE SEQUENCE [LARGE SCALE GENOMIC DNA]</scope>
    <source>
        <strain evidence="10 11">VKM B-2706</strain>
    </source>
</reference>
<dbReference type="SMART" id="SM00387">
    <property type="entry name" value="HATPase_c"/>
    <property type="match status" value="1"/>
</dbReference>
<dbReference type="AlphaFoldDB" id="A0A1E2RWQ2"/>
<dbReference type="InterPro" id="IPR035965">
    <property type="entry name" value="PAS-like_dom_sf"/>
</dbReference>
<evidence type="ECO:0000256" key="3">
    <source>
        <dbReference type="ARBA" id="ARBA00022553"/>
    </source>
</evidence>
<name>A0A1E2RWQ2_9HYPH</name>
<dbReference type="Pfam" id="PF07568">
    <property type="entry name" value="HisKA_2"/>
    <property type="match status" value="1"/>
</dbReference>
<dbReference type="GO" id="GO:0004673">
    <property type="term" value="F:protein histidine kinase activity"/>
    <property type="evidence" value="ECO:0007669"/>
    <property type="project" value="UniProtKB-EC"/>
</dbReference>
<dbReference type="PANTHER" id="PTHR41523">
    <property type="entry name" value="TWO-COMPONENT SYSTEM SENSOR PROTEIN"/>
    <property type="match status" value="1"/>
</dbReference>
<feature type="domain" description="Histidine kinase" evidence="8">
    <location>
        <begin position="127"/>
        <end position="322"/>
    </location>
</feature>
<dbReference type="CDD" id="cd00130">
    <property type="entry name" value="PAS"/>
    <property type="match status" value="1"/>
</dbReference>
<keyword evidence="4 10" id="KW-0808">Transferase</keyword>
<dbReference type="InterPro" id="IPR000014">
    <property type="entry name" value="PAS"/>
</dbReference>
<evidence type="ECO:0000313" key="11">
    <source>
        <dbReference type="Proteomes" id="UP000095087"/>
    </source>
</evidence>
<organism evidence="10 11">
    <name type="scientific">Methyloligella halotolerans</name>
    <dbReference type="NCBI Taxonomy" id="1177755"/>
    <lineage>
        <taxon>Bacteria</taxon>
        <taxon>Pseudomonadati</taxon>
        <taxon>Pseudomonadota</taxon>
        <taxon>Alphaproteobacteria</taxon>
        <taxon>Hyphomicrobiales</taxon>
        <taxon>Hyphomicrobiaceae</taxon>
        <taxon>Methyloligella</taxon>
    </lineage>
</organism>
<dbReference type="InterPro" id="IPR013656">
    <property type="entry name" value="PAS_4"/>
</dbReference>
<dbReference type="Gene3D" id="3.30.565.10">
    <property type="entry name" value="Histidine kinase-like ATPase, C-terminal domain"/>
    <property type="match status" value="1"/>
</dbReference>
<evidence type="ECO:0000256" key="2">
    <source>
        <dbReference type="ARBA" id="ARBA00012438"/>
    </source>
</evidence>
<evidence type="ECO:0000256" key="4">
    <source>
        <dbReference type="ARBA" id="ARBA00022679"/>
    </source>
</evidence>
<dbReference type="Pfam" id="PF13581">
    <property type="entry name" value="HATPase_c_2"/>
    <property type="match status" value="1"/>
</dbReference>
<dbReference type="STRING" id="1177755.A7A08_02339"/>
<evidence type="ECO:0000256" key="6">
    <source>
        <dbReference type="ARBA" id="ARBA00022777"/>
    </source>
</evidence>
<dbReference type="InterPro" id="IPR005467">
    <property type="entry name" value="His_kinase_dom"/>
</dbReference>
<accession>A0A1E2RWQ2</accession>
<dbReference type="PROSITE" id="PS50112">
    <property type="entry name" value="PAS"/>
    <property type="match status" value="1"/>
</dbReference>
<evidence type="ECO:0000256" key="1">
    <source>
        <dbReference type="ARBA" id="ARBA00000085"/>
    </source>
</evidence>
<dbReference type="PROSITE" id="PS50109">
    <property type="entry name" value="HIS_KIN"/>
    <property type="match status" value="1"/>
</dbReference>
<evidence type="ECO:0000256" key="5">
    <source>
        <dbReference type="ARBA" id="ARBA00022741"/>
    </source>
</evidence>
<dbReference type="PATRIC" id="fig|1177755.3.peg.2356"/>
<keyword evidence="3" id="KW-0597">Phosphoprotein</keyword>
<gene>
    <name evidence="10" type="ORF">A7A08_02339</name>
</gene>